<keyword evidence="4" id="KW-1133">Transmembrane helix</keyword>
<feature type="transmembrane region" description="Helical" evidence="4">
    <location>
        <begin position="15"/>
        <end position="38"/>
    </location>
</feature>
<name>A0ABY8C9C7_9FIRM</name>
<evidence type="ECO:0000313" key="7">
    <source>
        <dbReference type="Proteomes" id="UP001220478"/>
    </source>
</evidence>
<keyword evidence="4" id="KW-0812">Transmembrane</keyword>
<keyword evidence="1" id="KW-0805">Transcription regulation</keyword>
<evidence type="ECO:0000256" key="4">
    <source>
        <dbReference type="SAM" id="Phobius"/>
    </source>
</evidence>
<keyword evidence="3" id="KW-0804">Transcription</keyword>
<sequence>MNMKSHLSTIRKRVVLIGFALFLVLNYAVILGIAIFNYMQFGYIRREREERLYKEIIQQQDNLLASYNRQITNSILQLFNSPLNIKLRHYDAISPIDKIMAMRELNAFVTGAENLISAYVYSRHYGVLSSDDNFSAREKLQDFQDTEAVELLRKLKNSTAVEHRRILAALRPKHQAGNNKCDYVFTFTMLEDDAALMVNVDMQYLKNIIKSNPFQAVCIKNSDDKTIIIYGNKFQNNKNFEKAVSKDNLKLAENVFGRQVIFNNAYLCYKTYNNILDLQLTYYLPEQDLFADVIALKKRTIKLAILILFTFILLHICLWHYVINPFAEAVEEVSLGEHKNLSPACILRKMRQQQFLQLLLTGEFEKNSDFQFVEEAQKLQLPFTEDYCFLLLLPNIQENKNIYSLLSSCNEHMVSINFSKQSFILIQSDKVDATDAAVALAVSNHNNYKIPKEIEHVLAKFPTILVGNINNSIDLAKSAAHLIEMQQLNRIKTCYLRQEKDLKRLSKDTHNLVSVSTLLSGVCSKEKSIAELWQEFNNNNTDLRWAAMIYVWQNLAAQLEKRSNIADKILSSALNELLETDFGAQDLEKLFLPYLIDYREAKQMQHLDQVQELSQQVERYIKDNLSDYNLSLKMVAGHFNLNPTYLGKLFKEARNITISAYITRERLQQAAYLLKNTDLINKQICEKIGIENSSYFYALFKKFYGITPGEFKDDNWKNEQNTGTKP</sequence>
<keyword evidence="7" id="KW-1185">Reference proteome</keyword>
<proteinExistence type="predicted"/>
<feature type="domain" description="HTH araC/xylS-type" evidence="5">
    <location>
        <begin position="629"/>
        <end position="712"/>
    </location>
</feature>
<evidence type="ECO:0000313" key="6">
    <source>
        <dbReference type="EMBL" id="WEG35450.1"/>
    </source>
</evidence>
<dbReference type="Pfam" id="PF12833">
    <property type="entry name" value="HTH_18"/>
    <property type="match status" value="1"/>
</dbReference>
<gene>
    <name evidence="6" type="ORF">PYS61_05860</name>
</gene>
<evidence type="ECO:0000259" key="5">
    <source>
        <dbReference type="SMART" id="SM00342"/>
    </source>
</evidence>
<dbReference type="Proteomes" id="UP001220478">
    <property type="component" value="Chromosome"/>
</dbReference>
<dbReference type="Gene3D" id="1.10.10.60">
    <property type="entry name" value="Homeodomain-like"/>
    <property type="match status" value="2"/>
</dbReference>
<dbReference type="PANTHER" id="PTHR43280">
    <property type="entry name" value="ARAC-FAMILY TRANSCRIPTIONAL REGULATOR"/>
    <property type="match status" value="1"/>
</dbReference>
<organism evidence="6 7">
    <name type="scientific">Amygdalobacter indicium</name>
    <dbReference type="NCBI Taxonomy" id="3029272"/>
    <lineage>
        <taxon>Bacteria</taxon>
        <taxon>Bacillati</taxon>
        <taxon>Bacillota</taxon>
        <taxon>Clostridia</taxon>
        <taxon>Eubacteriales</taxon>
        <taxon>Oscillospiraceae</taxon>
        <taxon>Amygdalobacter</taxon>
    </lineage>
</organism>
<dbReference type="RefSeq" id="WP_315571557.1">
    <property type="nucleotide sequence ID" value="NZ_CP118868.1"/>
</dbReference>
<accession>A0ABY8C9C7</accession>
<feature type="transmembrane region" description="Helical" evidence="4">
    <location>
        <begin position="303"/>
        <end position="322"/>
    </location>
</feature>
<dbReference type="PANTHER" id="PTHR43280:SF10">
    <property type="entry name" value="REGULATORY PROTEIN POCR"/>
    <property type="match status" value="1"/>
</dbReference>
<dbReference type="SUPFAM" id="SSF46689">
    <property type="entry name" value="Homeodomain-like"/>
    <property type="match status" value="1"/>
</dbReference>
<protein>
    <submittedName>
        <fullName evidence="6">Helix-turn-helix transcriptional regulator</fullName>
    </submittedName>
</protein>
<evidence type="ECO:0000256" key="3">
    <source>
        <dbReference type="ARBA" id="ARBA00023163"/>
    </source>
</evidence>
<dbReference type="InterPro" id="IPR009057">
    <property type="entry name" value="Homeodomain-like_sf"/>
</dbReference>
<keyword evidence="4" id="KW-0472">Membrane</keyword>
<dbReference type="SMART" id="SM00342">
    <property type="entry name" value="HTH_ARAC"/>
    <property type="match status" value="1"/>
</dbReference>
<reference evidence="6 7" key="1">
    <citation type="submission" date="2023-02" db="EMBL/GenBank/DDBJ databases">
        <title>Novel Oscillospiraceae bacterial genomes.</title>
        <authorList>
            <person name="Srinivasan S."/>
            <person name="Austin M.N."/>
            <person name="Fiedler T.L."/>
            <person name="Strenk S.M."/>
            <person name="Agnew K.J."/>
            <person name="Nagana Gowda G.A."/>
            <person name="Raftery D."/>
            <person name="Beamer M.A."/>
            <person name="Achilles S.L."/>
            <person name="Wiesenfeld H.C."/>
            <person name="Fredricks D.N."/>
            <person name="Hillier S.L."/>
        </authorList>
    </citation>
    <scope>NUCLEOTIDE SEQUENCE [LARGE SCALE GENOMIC DNA]</scope>
    <source>
        <strain evidence="6 7">CHIC02 1186E3-8</strain>
    </source>
</reference>
<evidence type="ECO:0000256" key="1">
    <source>
        <dbReference type="ARBA" id="ARBA00023015"/>
    </source>
</evidence>
<dbReference type="InterPro" id="IPR018060">
    <property type="entry name" value="HTH_AraC"/>
</dbReference>
<dbReference type="EMBL" id="CP118868">
    <property type="protein sequence ID" value="WEG35450.1"/>
    <property type="molecule type" value="Genomic_DNA"/>
</dbReference>
<evidence type="ECO:0000256" key="2">
    <source>
        <dbReference type="ARBA" id="ARBA00023125"/>
    </source>
</evidence>
<keyword evidence="2" id="KW-0238">DNA-binding</keyword>